<evidence type="ECO:0000313" key="2">
    <source>
        <dbReference type="Proteomes" id="UP001235939"/>
    </source>
</evidence>
<reference evidence="1 2" key="1">
    <citation type="submission" date="2022-01" db="EMBL/GenBank/DDBJ databases">
        <title>A chromosomal length assembly of Cordylochernes scorpioides.</title>
        <authorList>
            <person name="Zeh D."/>
            <person name="Zeh J."/>
        </authorList>
    </citation>
    <scope>NUCLEOTIDE SEQUENCE [LARGE SCALE GENOMIC DNA]</scope>
    <source>
        <strain evidence="1">IN4F17</strain>
        <tissue evidence="1">Whole Body</tissue>
    </source>
</reference>
<protein>
    <submittedName>
        <fullName evidence="1">Uncharacterized protein</fullName>
    </submittedName>
</protein>
<organism evidence="1 2">
    <name type="scientific">Cordylochernes scorpioides</name>
    <dbReference type="NCBI Taxonomy" id="51811"/>
    <lineage>
        <taxon>Eukaryota</taxon>
        <taxon>Metazoa</taxon>
        <taxon>Ecdysozoa</taxon>
        <taxon>Arthropoda</taxon>
        <taxon>Chelicerata</taxon>
        <taxon>Arachnida</taxon>
        <taxon>Pseudoscorpiones</taxon>
        <taxon>Cheliferoidea</taxon>
        <taxon>Chernetidae</taxon>
        <taxon>Cordylochernes</taxon>
    </lineage>
</organism>
<evidence type="ECO:0000313" key="1">
    <source>
        <dbReference type="EMBL" id="UYV73719.1"/>
    </source>
</evidence>
<dbReference type="Proteomes" id="UP001235939">
    <property type="component" value="Chromosome 11"/>
</dbReference>
<dbReference type="EMBL" id="CP092873">
    <property type="protein sequence ID" value="UYV73719.1"/>
    <property type="molecule type" value="Genomic_DNA"/>
</dbReference>
<gene>
    <name evidence="1" type="ORF">LAZ67_11000496</name>
</gene>
<name>A0ABY6KYM7_9ARAC</name>
<proteinExistence type="predicted"/>
<accession>A0ABY6KYM7</accession>
<keyword evidence="2" id="KW-1185">Reference proteome</keyword>
<sequence>MRALAKELQVDEATIRRVVHEDLRYKSYMMWRGHFMSERIMINHMTKAKRLLNKLKHPEEPGTRKTFLWTRILEDKPRMGRPRVTDIETLRYLVMDNPQQSTCEISARLGPFKITINLTLPNLHFVSNAQDKIPTT</sequence>